<comment type="caution">
    <text evidence="2">The sequence shown here is derived from an EMBL/GenBank/DDBJ whole genome shotgun (WGS) entry which is preliminary data.</text>
</comment>
<keyword evidence="1" id="KW-0472">Membrane</keyword>
<evidence type="ECO:0000313" key="3">
    <source>
        <dbReference type="Proteomes" id="UP000655523"/>
    </source>
</evidence>
<evidence type="ECO:0000313" key="2">
    <source>
        <dbReference type="EMBL" id="NPT57895.1"/>
    </source>
</evidence>
<dbReference type="EMBL" id="WOEZ01000140">
    <property type="protein sequence ID" value="NPT57895.1"/>
    <property type="molecule type" value="Genomic_DNA"/>
</dbReference>
<keyword evidence="1" id="KW-0812">Transmembrane</keyword>
<evidence type="ECO:0000256" key="1">
    <source>
        <dbReference type="SAM" id="Phobius"/>
    </source>
</evidence>
<keyword evidence="3" id="KW-1185">Reference proteome</keyword>
<organism evidence="2 3">
    <name type="scientific">Paraburkholderia elongata</name>
    <dbReference type="NCBI Taxonomy" id="2675747"/>
    <lineage>
        <taxon>Bacteria</taxon>
        <taxon>Pseudomonadati</taxon>
        <taxon>Pseudomonadota</taxon>
        <taxon>Betaproteobacteria</taxon>
        <taxon>Burkholderiales</taxon>
        <taxon>Burkholderiaceae</taxon>
        <taxon>Paraburkholderia</taxon>
    </lineage>
</organism>
<sequence>MSTKWEEPKIEEYEHSEPPSIWISVVAFVVIYAVCFVLTVLNWKQGKPVMYAEFFVRVLLVPLIFWGMICSLIYFGYEDWNERVDLFNNLCRRTYAHWRWWAQECVAILGRVTLAPEKELAERMLGLEGSVPMNAGKILPLAIEKSNSASRVQQVLEQLVTPFASYLSAYVGRHTFNIVVQSEREEDLNDLRALLRRLSPRDFGSMKIARVPKALDMGLVEEWLSNNGMPGFCLVLAYHLHATGQEPTCSEAAVALLFASSTVIDDSKGRLKPEAWVFRPIPAAMDTIFDRLKTLLAARQTPNERIKHLWLSNIPGQGKHATETAVKDTELNLEVHDLDTAIGVPGPVNTLLVQALAAQMVQHGQGTQLVATPHKGGVVPNLIGTNIEPVQGVEERIPTPLNVCFTLLAGGVFLLLLLVFIDAQLSAGYFVALFVSFPVILVAQAFVSLVRRNQVADDFYRRLPW</sequence>
<gene>
    <name evidence="2" type="ORF">GNZ13_25835</name>
</gene>
<reference evidence="2 3" key="1">
    <citation type="submission" date="2019-11" db="EMBL/GenBank/DDBJ databases">
        <title>Metabolism of dissolved organic matter in forest soils.</title>
        <authorList>
            <person name="Cyle K.T."/>
            <person name="Wilhelm R.C."/>
            <person name="Martinez C.E."/>
        </authorList>
    </citation>
    <scope>NUCLEOTIDE SEQUENCE [LARGE SCALE GENOMIC DNA]</scope>
    <source>
        <strain evidence="2 3">5N</strain>
    </source>
</reference>
<dbReference type="RefSeq" id="WP_172169755.1">
    <property type="nucleotide sequence ID" value="NZ_WOEZ01000140.1"/>
</dbReference>
<feature type="transmembrane region" description="Helical" evidence="1">
    <location>
        <begin position="427"/>
        <end position="450"/>
    </location>
</feature>
<feature type="transmembrane region" description="Helical" evidence="1">
    <location>
        <begin position="54"/>
        <end position="77"/>
    </location>
</feature>
<protein>
    <submittedName>
        <fullName evidence="2">Uncharacterized protein</fullName>
    </submittedName>
</protein>
<accession>A0A972SLK4</accession>
<feature type="transmembrane region" description="Helical" evidence="1">
    <location>
        <begin position="401"/>
        <end position="421"/>
    </location>
</feature>
<name>A0A972SLK4_9BURK</name>
<proteinExistence type="predicted"/>
<keyword evidence="1" id="KW-1133">Transmembrane helix</keyword>
<dbReference type="AlphaFoldDB" id="A0A972SLK4"/>
<dbReference type="Proteomes" id="UP000655523">
    <property type="component" value="Unassembled WGS sequence"/>
</dbReference>
<feature type="transmembrane region" description="Helical" evidence="1">
    <location>
        <begin position="20"/>
        <end position="42"/>
    </location>
</feature>